<feature type="domain" description="Endonuclease/exonuclease/phosphatase" evidence="1">
    <location>
        <begin position="7"/>
        <end position="246"/>
    </location>
</feature>
<gene>
    <name evidence="2" type="primary">elsH</name>
    <name evidence="2" type="ORF">AArcS_1119</name>
</gene>
<dbReference type="InterPro" id="IPR050410">
    <property type="entry name" value="CCR4/nocturin_mRNA_transcr"/>
</dbReference>
<dbReference type="Pfam" id="PF03372">
    <property type="entry name" value="Exo_endo_phos"/>
    <property type="match status" value="1"/>
</dbReference>
<name>A0A897MQS7_9EURY</name>
<dbReference type="KEGG" id="hara:AArcS_1119"/>
<dbReference type="RefSeq" id="WP_238479490.1">
    <property type="nucleotide sequence ID" value="NZ_CP064786.1"/>
</dbReference>
<sequence length="258" mass="29358">MNTLWIMSYNVRYDTSEDGEDSWSERRDGVADIVRTRRPDLVGFQEALPHQLADLRDRLPEYEILGQGRRADGGGEHTPIGFRRDRFSLLDRETFWLSETPDQPGSVGWDAELPRIATRFWLRDEVAGETLTHCNTHLDHAGEQARREAAALLVRELDSDGPTILTGDWNCEPDSPPHRLLADSPLRDARAVSTTPPFGPPTTRTDFESLHDEWIIDHVFVDTAFSVRQSGTCSETDQRQRYPSDHLPVLAELQYGNH</sequence>
<protein>
    <submittedName>
        <fullName evidence="2">Metal-dependent hydrolase</fullName>
    </submittedName>
</protein>
<dbReference type="CDD" id="cd09083">
    <property type="entry name" value="EEP-1"/>
    <property type="match status" value="1"/>
</dbReference>
<dbReference type="PANTHER" id="PTHR12121">
    <property type="entry name" value="CARBON CATABOLITE REPRESSOR PROTEIN 4"/>
    <property type="match status" value="1"/>
</dbReference>
<dbReference type="GO" id="GO:0000175">
    <property type="term" value="F:3'-5'-RNA exonuclease activity"/>
    <property type="evidence" value="ECO:0007669"/>
    <property type="project" value="TreeGrafter"/>
</dbReference>
<organism evidence="2 3">
    <name type="scientific">Natranaeroarchaeum sulfidigenes</name>
    <dbReference type="NCBI Taxonomy" id="2784880"/>
    <lineage>
        <taxon>Archaea</taxon>
        <taxon>Methanobacteriati</taxon>
        <taxon>Methanobacteriota</taxon>
        <taxon>Stenosarchaea group</taxon>
        <taxon>Halobacteria</taxon>
        <taxon>Halobacteriales</taxon>
        <taxon>Natronoarchaeaceae</taxon>
        <taxon>Natranaeroarchaeum</taxon>
    </lineage>
</organism>
<keyword evidence="3" id="KW-1185">Reference proteome</keyword>
<keyword evidence="2" id="KW-0378">Hydrolase</keyword>
<evidence type="ECO:0000313" key="3">
    <source>
        <dbReference type="Proteomes" id="UP000663586"/>
    </source>
</evidence>
<dbReference type="InterPro" id="IPR036691">
    <property type="entry name" value="Endo/exonu/phosph_ase_sf"/>
</dbReference>
<dbReference type="Gene3D" id="3.60.10.10">
    <property type="entry name" value="Endonuclease/exonuclease/phosphatase"/>
    <property type="match status" value="1"/>
</dbReference>
<dbReference type="GeneID" id="70684503"/>
<dbReference type="EMBL" id="CP064786">
    <property type="protein sequence ID" value="QSG02338.1"/>
    <property type="molecule type" value="Genomic_DNA"/>
</dbReference>
<dbReference type="Proteomes" id="UP000663586">
    <property type="component" value="Chromosome"/>
</dbReference>
<dbReference type="SUPFAM" id="SSF56219">
    <property type="entry name" value="DNase I-like"/>
    <property type="match status" value="1"/>
</dbReference>
<evidence type="ECO:0000259" key="1">
    <source>
        <dbReference type="Pfam" id="PF03372"/>
    </source>
</evidence>
<dbReference type="AlphaFoldDB" id="A0A897MQS7"/>
<accession>A0A897MQS7</accession>
<proteinExistence type="predicted"/>
<reference evidence="2" key="1">
    <citation type="submission" date="2020-11" db="EMBL/GenBank/DDBJ databases">
        <title>Carbohydrate-dependent, anaerobic sulfur respiration: A novel catabolism in halophilic archaea.</title>
        <authorList>
            <person name="Sorokin D.Y."/>
            <person name="Messina E."/>
            <person name="Smedile F."/>
            <person name="La Cono V."/>
            <person name="Hallsworth J.E."/>
            <person name="Yakimov M.M."/>
        </authorList>
    </citation>
    <scope>NUCLEOTIDE SEQUENCE</scope>
    <source>
        <strain evidence="2">AArc-S</strain>
    </source>
</reference>
<dbReference type="PANTHER" id="PTHR12121:SF36">
    <property type="entry name" value="ENDONUCLEASE_EXONUCLEASE_PHOSPHATASE DOMAIN-CONTAINING PROTEIN"/>
    <property type="match status" value="1"/>
</dbReference>
<evidence type="ECO:0000313" key="2">
    <source>
        <dbReference type="EMBL" id="QSG02338.1"/>
    </source>
</evidence>
<dbReference type="InterPro" id="IPR005135">
    <property type="entry name" value="Endo/exonuclease/phosphatase"/>
</dbReference>